<comment type="similarity">
    <text evidence="1">Belongs to the dynein light chain Tctex-type family.</text>
</comment>
<reference evidence="3" key="1">
    <citation type="submission" date="2022-02" db="EMBL/GenBank/DDBJ databases">
        <authorList>
            <person name="King R."/>
        </authorList>
    </citation>
    <scope>NUCLEOTIDE SEQUENCE</scope>
</reference>
<feature type="compositionally biased region" description="Polar residues" evidence="2">
    <location>
        <begin position="14"/>
        <end position="23"/>
    </location>
</feature>
<dbReference type="AlphaFoldDB" id="A0A9P0IHY8"/>
<dbReference type="GO" id="GO:0005868">
    <property type="term" value="C:cytoplasmic dynein complex"/>
    <property type="evidence" value="ECO:0007669"/>
    <property type="project" value="TreeGrafter"/>
</dbReference>
<gene>
    <name evidence="3" type="ORF">SPLIT_LOCUS11558</name>
</gene>
<dbReference type="Pfam" id="PF03645">
    <property type="entry name" value="Tctex-1"/>
    <property type="match status" value="1"/>
</dbReference>
<dbReference type="CDD" id="cd21451">
    <property type="entry name" value="DLC-like_TCTEX1D"/>
    <property type="match status" value="1"/>
</dbReference>
<proteinExistence type="inferred from homology"/>
<sequence>MDTASVTEQKKSKTTAFSVKEQTPSSAKANIVAGKSSAAVQGKSLSRMKVRRQSYGFSGVAGIRPTERRTSQVGLEYKRPPLIFLNTYQLDPRVKFHVTEVEKAINAVLDAYWEGHKYNIAESPGLAIVIAGEVMRNVKSLSFNRYRIIAVVSLVQKRAQSYSNAVAFLWDHERDGMANIHREITTAFIQVTVFGIYLD</sequence>
<dbReference type="PANTHER" id="PTHR21255">
    <property type="entry name" value="T-COMPLEX-ASSOCIATED-TESTIS-EXPRESSED 1/ DYNEIN LIGHT CHAIN"/>
    <property type="match status" value="1"/>
</dbReference>
<keyword evidence="4" id="KW-1185">Reference proteome</keyword>
<dbReference type="Gene3D" id="3.30.1140.40">
    <property type="entry name" value="Tctex-1"/>
    <property type="match status" value="1"/>
</dbReference>
<protein>
    <submittedName>
        <fullName evidence="3">Uncharacterized protein</fullName>
    </submittedName>
</protein>
<dbReference type="PANTHER" id="PTHR21255:SF65">
    <property type="entry name" value="TCTEX1 DOMAIN-CONTAINING PROTEIN 2"/>
    <property type="match status" value="1"/>
</dbReference>
<dbReference type="EMBL" id="LR824538">
    <property type="protein sequence ID" value="CAH1646206.1"/>
    <property type="molecule type" value="Genomic_DNA"/>
</dbReference>
<dbReference type="GO" id="GO:0007018">
    <property type="term" value="P:microtubule-based movement"/>
    <property type="evidence" value="ECO:0007669"/>
    <property type="project" value="TreeGrafter"/>
</dbReference>
<dbReference type="GO" id="GO:0005737">
    <property type="term" value="C:cytoplasm"/>
    <property type="evidence" value="ECO:0007669"/>
    <property type="project" value="TreeGrafter"/>
</dbReference>
<dbReference type="GO" id="GO:0045505">
    <property type="term" value="F:dynein intermediate chain binding"/>
    <property type="evidence" value="ECO:0007669"/>
    <property type="project" value="TreeGrafter"/>
</dbReference>
<evidence type="ECO:0000313" key="4">
    <source>
        <dbReference type="Proteomes" id="UP001153321"/>
    </source>
</evidence>
<evidence type="ECO:0000256" key="1">
    <source>
        <dbReference type="ARBA" id="ARBA00005361"/>
    </source>
</evidence>
<accession>A0A9P0IHY8</accession>
<dbReference type="InterPro" id="IPR005334">
    <property type="entry name" value="Tctex-1-like"/>
</dbReference>
<name>A0A9P0IHY8_SPOLI</name>
<evidence type="ECO:0000313" key="3">
    <source>
        <dbReference type="EMBL" id="CAH1646206.1"/>
    </source>
</evidence>
<evidence type="ECO:0000256" key="2">
    <source>
        <dbReference type="SAM" id="MobiDB-lite"/>
    </source>
</evidence>
<dbReference type="Proteomes" id="UP001153321">
    <property type="component" value="Chromosome 7"/>
</dbReference>
<dbReference type="InterPro" id="IPR038586">
    <property type="entry name" value="Tctex-1-like_sf"/>
</dbReference>
<organism evidence="3 4">
    <name type="scientific">Spodoptera littoralis</name>
    <name type="common">Egyptian cotton leafworm</name>
    <dbReference type="NCBI Taxonomy" id="7109"/>
    <lineage>
        <taxon>Eukaryota</taxon>
        <taxon>Metazoa</taxon>
        <taxon>Ecdysozoa</taxon>
        <taxon>Arthropoda</taxon>
        <taxon>Hexapoda</taxon>
        <taxon>Insecta</taxon>
        <taxon>Pterygota</taxon>
        <taxon>Neoptera</taxon>
        <taxon>Endopterygota</taxon>
        <taxon>Lepidoptera</taxon>
        <taxon>Glossata</taxon>
        <taxon>Ditrysia</taxon>
        <taxon>Noctuoidea</taxon>
        <taxon>Noctuidae</taxon>
        <taxon>Amphipyrinae</taxon>
        <taxon>Spodoptera</taxon>
    </lineage>
</organism>
<feature type="region of interest" description="Disordered" evidence="2">
    <location>
        <begin position="1"/>
        <end position="23"/>
    </location>
</feature>